<dbReference type="GO" id="GO:0005737">
    <property type="term" value="C:cytoplasm"/>
    <property type="evidence" value="ECO:0007669"/>
    <property type="project" value="TreeGrafter"/>
</dbReference>
<dbReference type="PANTHER" id="PTHR11715">
    <property type="entry name" value="GLYCINE CLEAVAGE SYSTEM H PROTEIN"/>
    <property type="match status" value="1"/>
</dbReference>
<dbReference type="PROSITE" id="PS50968">
    <property type="entry name" value="BIOTINYL_LIPOYL"/>
    <property type="match status" value="1"/>
</dbReference>
<dbReference type="InterPro" id="IPR003016">
    <property type="entry name" value="2-oxoA_DH_lipoyl-BS"/>
</dbReference>
<dbReference type="AlphaFoldDB" id="A0A9Y2IMN3"/>
<dbReference type="InterPro" id="IPR002930">
    <property type="entry name" value="GCV_H"/>
</dbReference>
<organism evidence="6 7">
    <name type="scientific">Amycolatopsis carbonis</name>
    <dbReference type="NCBI Taxonomy" id="715471"/>
    <lineage>
        <taxon>Bacteria</taxon>
        <taxon>Bacillati</taxon>
        <taxon>Actinomycetota</taxon>
        <taxon>Actinomycetes</taxon>
        <taxon>Pseudonocardiales</taxon>
        <taxon>Pseudonocardiaceae</taxon>
        <taxon>Amycolatopsis</taxon>
    </lineage>
</organism>
<dbReference type="GO" id="GO:0009249">
    <property type="term" value="P:protein lipoylation"/>
    <property type="evidence" value="ECO:0007669"/>
    <property type="project" value="TreeGrafter"/>
</dbReference>
<keyword evidence="2 3" id="KW-0450">Lipoyl</keyword>
<dbReference type="Proteomes" id="UP001236014">
    <property type="component" value="Chromosome"/>
</dbReference>
<dbReference type="GO" id="GO:0005960">
    <property type="term" value="C:glycine cleavage complex"/>
    <property type="evidence" value="ECO:0007669"/>
    <property type="project" value="InterPro"/>
</dbReference>
<accession>A0A9Y2IMN3</accession>
<comment type="subunit">
    <text evidence="3">The glycine cleavage system is composed of four proteins: P, T, L and H.</text>
</comment>
<dbReference type="NCBIfam" id="TIGR00527">
    <property type="entry name" value="gcvH"/>
    <property type="match status" value="1"/>
</dbReference>
<dbReference type="InterPro" id="IPR033753">
    <property type="entry name" value="GCV_H/Fam206"/>
</dbReference>
<comment type="cofactor">
    <cofactor evidence="3">
        <name>(R)-lipoate</name>
        <dbReference type="ChEBI" id="CHEBI:83088"/>
    </cofactor>
    <text evidence="3">Binds 1 lipoyl cofactor covalently.</text>
</comment>
<sequence>MAEVDPEVEYTVTHQWVRRLPDNSARVGVSDFAQEELGDIISVSLPAVGAEVVAGEPFGEVESTKSVAEVYAPVPGVVTAVNGLLADSPEVVNDDPYGDGWLITVDVRAGETKLLGAPDYRTFTEG</sequence>
<comment type="function">
    <text evidence="3">The glycine cleavage system catalyzes the degradation of glycine. The H protein shuttles the methylamine group of glycine from the P protein to the T protein.</text>
</comment>
<evidence type="ECO:0000313" key="6">
    <source>
        <dbReference type="EMBL" id="WIX82724.1"/>
    </source>
</evidence>
<proteinExistence type="inferred from homology"/>
<dbReference type="EMBL" id="CP127294">
    <property type="protein sequence ID" value="WIX82724.1"/>
    <property type="molecule type" value="Genomic_DNA"/>
</dbReference>
<evidence type="ECO:0000313" key="7">
    <source>
        <dbReference type="Proteomes" id="UP001236014"/>
    </source>
</evidence>
<dbReference type="PANTHER" id="PTHR11715:SF3">
    <property type="entry name" value="GLYCINE CLEAVAGE SYSTEM H PROTEIN-RELATED"/>
    <property type="match status" value="1"/>
</dbReference>
<evidence type="ECO:0000256" key="2">
    <source>
        <dbReference type="ARBA" id="ARBA00022823"/>
    </source>
</evidence>
<evidence type="ECO:0000259" key="5">
    <source>
        <dbReference type="PROSITE" id="PS50968"/>
    </source>
</evidence>
<evidence type="ECO:0000256" key="3">
    <source>
        <dbReference type="HAMAP-Rule" id="MF_00272"/>
    </source>
</evidence>
<dbReference type="CDD" id="cd06848">
    <property type="entry name" value="GCS_H"/>
    <property type="match status" value="1"/>
</dbReference>
<gene>
    <name evidence="3 6" type="primary">gcvH</name>
    <name evidence="6" type="ORF">QRX50_19055</name>
</gene>
<dbReference type="HAMAP" id="MF_00272">
    <property type="entry name" value="GcvH"/>
    <property type="match status" value="1"/>
</dbReference>
<name>A0A9Y2IMN3_9PSEU</name>
<dbReference type="Gene3D" id="2.40.50.100">
    <property type="match status" value="1"/>
</dbReference>
<feature type="modified residue" description="N6-lipoyllysine" evidence="3 4">
    <location>
        <position position="65"/>
    </location>
</feature>
<dbReference type="NCBIfam" id="NF002270">
    <property type="entry name" value="PRK01202.1"/>
    <property type="match status" value="1"/>
</dbReference>
<dbReference type="InterPro" id="IPR017453">
    <property type="entry name" value="GCV_H_sub"/>
</dbReference>
<dbReference type="RefSeq" id="WP_285973289.1">
    <property type="nucleotide sequence ID" value="NZ_CP127294.1"/>
</dbReference>
<dbReference type="SUPFAM" id="SSF51230">
    <property type="entry name" value="Single hybrid motif"/>
    <property type="match status" value="1"/>
</dbReference>
<comment type="similarity">
    <text evidence="1 3">Belongs to the GcvH family.</text>
</comment>
<dbReference type="PROSITE" id="PS00189">
    <property type="entry name" value="LIPOYL"/>
    <property type="match status" value="1"/>
</dbReference>
<evidence type="ECO:0000256" key="1">
    <source>
        <dbReference type="ARBA" id="ARBA00009249"/>
    </source>
</evidence>
<evidence type="ECO:0000256" key="4">
    <source>
        <dbReference type="PIRSR" id="PIRSR617453-50"/>
    </source>
</evidence>
<reference evidence="6 7" key="1">
    <citation type="submission" date="2023-06" db="EMBL/GenBank/DDBJ databases">
        <authorList>
            <person name="Oyuntsetseg B."/>
            <person name="Kim S.B."/>
        </authorList>
    </citation>
    <scope>NUCLEOTIDE SEQUENCE [LARGE SCALE GENOMIC DNA]</scope>
    <source>
        <strain evidence="6 7">2-15</strain>
    </source>
</reference>
<dbReference type="GO" id="GO:0019464">
    <property type="term" value="P:glycine decarboxylation via glycine cleavage system"/>
    <property type="evidence" value="ECO:0007669"/>
    <property type="project" value="UniProtKB-UniRule"/>
</dbReference>
<dbReference type="InterPro" id="IPR000089">
    <property type="entry name" value="Biotin_lipoyl"/>
</dbReference>
<protein>
    <recommendedName>
        <fullName evidence="3">Glycine cleavage system H protein</fullName>
    </recommendedName>
</protein>
<feature type="domain" description="Lipoyl-binding" evidence="5">
    <location>
        <begin position="24"/>
        <end position="106"/>
    </location>
</feature>
<dbReference type="InterPro" id="IPR011053">
    <property type="entry name" value="Single_hybrid_motif"/>
</dbReference>
<dbReference type="Pfam" id="PF01597">
    <property type="entry name" value="GCV_H"/>
    <property type="match status" value="1"/>
</dbReference>
<dbReference type="KEGG" id="acab:QRX50_19055"/>
<keyword evidence="7" id="KW-1185">Reference proteome</keyword>